<dbReference type="PANTHER" id="PTHR47926">
    <property type="entry name" value="PENTATRICOPEPTIDE REPEAT-CONTAINING PROTEIN"/>
    <property type="match status" value="1"/>
</dbReference>
<dbReference type="Pfam" id="PF01535">
    <property type="entry name" value="PPR"/>
    <property type="match status" value="6"/>
</dbReference>
<protein>
    <submittedName>
        <fullName evidence="3">Uncharacterized protein</fullName>
    </submittedName>
</protein>
<evidence type="ECO:0000256" key="1">
    <source>
        <dbReference type="ARBA" id="ARBA00022737"/>
    </source>
</evidence>
<dbReference type="Pfam" id="PF13041">
    <property type="entry name" value="PPR_2"/>
    <property type="match status" value="2"/>
</dbReference>
<dbReference type="InterPro" id="IPR002885">
    <property type="entry name" value="PPR_rpt"/>
</dbReference>
<dbReference type="InterPro" id="IPR011990">
    <property type="entry name" value="TPR-like_helical_dom_sf"/>
</dbReference>
<feature type="repeat" description="PPR" evidence="2">
    <location>
        <begin position="276"/>
        <end position="310"/>
    </location>
</feature>
<feature type="repeat" description="PPR" evidence="2">
    <location>
        <begin position="214"/>
        <end position="248"/>
    </location>
</feature>
<dbReference type="Gene3D" id="1.25.40.10">
    <property type="entry name" value="Tetratricopeptide repeat domain"/>
    <property type="match status" value="5"/>
</dbReference>
<organism evidence="3 4">
    <name type="scientific">Hevea brasiliensis</name>
    <name type="common">Para rubber tree</name>
    <name type="synonym">Siphonia brasiliensis</name>
    <dbReference type="NCBI Taxonomy" id="3981"/>
    <lineage>
        <taxon>Eukaryota</taxon>
        <taxon>Viridiplantae</taxon>
        <taxon>Streptophyta</taxon>
        <taxon>Embryophyta</taxon>
        <taxon>Tracheophyta</taxon>
        <taxon>Spermatophyta</taxon>
        <taxon>Magnoliopsida</taxon>
        <taxon>eudicotyledons</taxon>
        <taxon>Gunneridae</taxon>
        <taxon>Pentapetalae</taxon>
        <taxon>rosids</taxon>
        <taxon>fabids</taxon>
        <taxon>Malpighiales</taxon>
        <taxon>Euphorbiaceae</taxon>
        <taxon>Crotonoideae</taxon>
        <taxon>Micrandreae</taxon>
        <taxon>Hevea</taxon>
    </lineage>
</organism>
<reference evidence="3 4" key="1">
    <citation type="journal article" date="2020" name="Mol. Plant">
        <title>The Chromosome-Based Rubber Tree Genome Provides New Insights into Spurge Genome Evolution and Rubber Biosynthesis.</title>
        <authorList>
            <person name="Liu J."/>
            <person name="Shi C."/>
            <person name="Shi C.C."/>
            <person name="Li W."/>
            <person name="Zhang Q.J."/>
            <person name="Zhang Y."/>
            <person name="Li K."/>
            <person name="Lu H.F."/>
            <person name="Shi C."/>
            <person name="Zhu S.T."/>
            <person name="Xiao Z.Y."/>
            <person name="Nan H."/>
            <person name="Yue Y."/>
            <person name="Zhu X.G."/>
            <person name="Wu Y."/>
            <person name="Hong X.N."/>
            <person name="Fan G.Y."/>
            <person name="Tong Y."/>
            <person name="Zhang D."/>
            <person name="Mao C.L."/>
            <person name="Liu Y.L."/>
            <person name="Hao S.J."/>
            <person name="Liu W.Q."/>
            <person name="Lv M.Q."/>
            <person name="Zhang H.B."/>
            <person name="Liu Y."/>
            <person name="Hu-Tang G.R."/>
            <person name="Wang J.P."/>
            <person name="Wang J.H."/>
            <person name="Sun Y.H."/>
            <person name="Ni S.B."/>
            <person name="Chen W.B."/>
            <person name="Zhang X.C."/>
            <person name="Jiao Y.N."/>
            <person name="Eichler E.E."/>
            <person name="Li G.H."/>
            <person name="Liu X."/>
            <person name="Gao L.Z."/>
        </authorList>
    </citation>
    <scope>NUCLEOTIDE SEQUENCE [LARGE SCALE GENOMIC DNA]</scope>
    <source>
        <strain evidence="4">cv. GT1</strain>
        <tissue evidence="3">Leaf</tissue>
    </source>
</reference>
<keyword evidence="4" id="KW-1185">Reference proteome</keyword>
<proteinExistence type="predicted"/>
<keyword evidence="1" id="KW-0677">Repeat</keyword>
<feature type="repeat" description="PPR" evidence="2">
    <location>
        <begin position="423"/>
        <end position="457"/>
    </location>
</feature>
<evidence type="ECO:0000313" key="3">
    <source>
        <dbReference type="EMBL" id="KAF2323120.1"/>
    </source>
</evidence>
<dbReference type="Pfam" id="PF20431">
    <property type="entry name" value="E_motif"/>
    <property type="match status" value="1"/>
</dbReference>
<dbReference type="EMBL" id="JAAGAX010000002">
    <property type="protein sequence ID" value="KAF2323120.1"/>
    <property type="molecule type" value="Genomic_DNA"/>
</dbReference>
<dbReference type="AlphaFoldDB" id="A0A6A6NBV2"/>
<sequence>MRRPAVSTFNSTLPLARFRSLSTVPIPLPVSQISPNPQKHLFQCNQRILQLGKLGRIEEARHVFDSMSQRDTVSWNSMITAYIQNNNIRDAKLLFNAFEYKNVRTWTIMLSGYAKAGLIEEAKTVFQSMPLRNVVTWNAMLAGYVQNGDIKSARNLFDEMPEKNISSWNSIITGGLMPDQATLVVGLSAIMGLNNLDLIGILRNISMKLGYEGDVVVGTAILNAYMRSGSLDNAAKFFEAMPGKSVATRTTIMAAYMQKGRIDDARHIFDEIENPNVVTWNAMIGGYAQNGMLEEAKAIFLQMPVRNAASWAAMIAGFVQNGNCKEGLKLFSELHRTGMVPSHSTFTSALFACANIGDVEIAGQAERALKLFLDMLSAGVRPKNITLTSLLSACANLGVTRLGDSFMDCLYGFHVFEEMLDRDLVTWNAVLAGCAHNGLGEEATKIFKQMEEAGVLPNEISFLNVLGACSHAGLVNEGWDYFISMTQDYGMLHQFITILAWLISLGELERFQKLKLSFKTCLKRDCVIWDALLAACMIHQNMELGQRVAEKLLQMGQRSATYVLLSNIYASQGMWDKAREIRELMKHSVVKKEPGISWIQVKNRLHCFLVGDKKHNEINEIHLALKDFYGCYRAAGYPDTNVVFQDVEEEQKENELLYHSEKLACVWNSENTNWCSYSDYEESPNVLTVILL</sequence>
<accession>A0A6A6NBV2</accession>
<evidence type="ECO:0000313" key="4">
    <source>
        <dbReference type="Proteomes" id="UP000467840"/>
    </source>
</evidence>
<dbReference type="PROSITE" id="PS51375">
    <property type="entry name" value="PPR"/>
    <property type="match status" value="5"/>
</dbReference>
<dbReference type="GO" id="GO:0048731">
    <property type="term" value="P:system development"/>
    <property type="evidence" value="ECO:0007669"/>
    <property type="project" value="UniProtKB-ARBA"/>
</dbReference>
<dbReference type="GO" id="GO:0009451">
    <property type="term" value="P:RNA modification"/>
    <property type="evidence" value="ECO:0007669"/>
    <property type="project" value="InterPro"/>
</dbReference>
<dbReference type="InterPro" id="IPR046960">
    <property type="entry name" value="PPR_At4g14850-like_plant"/>
</dbReference>
<gene>
    <name evidence="3" type="ORF">GH714_033528</name>
</gene>
<dbReference type="FunFam" id="1.25.40.10:FF:002130">
    <property type="entry name" value="Pentatricopeptide repeat-containing protein mitochondrial"/>
    <property type="match status" value="1"/>
</dbReference>
<evidence type="ECO:0000256" key="2">
    <source>
        <dbReference type="PROSITE-ProRule" id="PRU00708"/>
    </source>
</evidence>
<name>A0A6A6NBV2_HEVBR</name>
<dbReference type="InterPro" id="IPR046848">
    <property type="entry name" value="E_motif"/>
</dbReference>
<dbReference type="Proteomes" id="UP000467840">
    <property type="component" value="Chromosome 11"/>
</dbReference>
<dbReference type="Pfam" id="PF12854">
    <property type="entry name" value="PPR_1"/>
    <property type="match status" value="1"/>
</dbReference>
<feature type="repeat" description="PPR" evidence="2">
    <location>
        <begin position="102"/>
        <end position="132"/>
    </location>
</feature>
<dbReference type="GO" id="GO:0003723">
    <property type="term" value="F:RNA binding"/>
    <property type="evidence" value="ECO:0007669"/>
    <property type="project" value="InterPro"/>
</dbReference>
<dbReference type="FunFam" id="1.25.40.10:FF:000090">
    <property type="entry name" value="Pentatricopeptide repeat-containing protein, chloroplastic"/>
    <property type="match status" value="1"/>
</dbReference>
<comment type="caution">
    <text evidence="3">The sequence shown here is derived from an EMBL/GenBank/DDBJ whole genome shotgun (WGS) entry which is preliminary data.</text>
</comment>
<dbReference type="NCBIfam" id="TIGR00756">
    <property type="entry name" value="PPR"/>
    <property type="match status" value="5"/>
</dbReference>
<dbReference type="FunFam" id="1.25.40.10:FF:000125">
    <property type="entry name" value="Pentatricopeptide repeat-containing protein"/>
    <property type="match status" value="1"/>
</dbReference>
<feature type="repeat" description="PPR" evidence="2">
    <location>
        <begin position="133"/>
        <end position="167"/>
    </location>
</feature>
<dbReference type="PANTHER" id="PTHR47926:SF533">
    <property type="entry name" value="DYW DOMAIN-CONTAINING PROTEIN"/>
    <property type="match status" value="1"/>
</dbReference>